<protein>
    <submittedName>
        <fullName evidence="2">Putative membrane protein</fullName>
    </submittedName>
</protein>
<accession>A0A1E5UDJ3</accession>
<dbReference type="Proteomes" id="UP000095601">
    <property type="component" value="Unassembled WGS sequence"/>
</dbReference>
<sequence>MIDFIFGFFGLFIRLAFVYKVDLKKMNANNSPEESHKNTIAGLLLILIVNIIGVILFFIEK</sequence>
<keyword evidence="1" id="KW-0472">Membrane</keyword>
<evidence type="ECO:0000313" key="2">
    <source>
        <dbReference type="EMBL" id="OEL10940.1"/>
    </source>
</evidence>
<evidence type="ECO:0000256" key="1">
    <source>
        <dbReference type="SAM" id="Phobius"/>
    </source>
</evidence>
<dbReference type="AlphaFoldDB" id="A0A1E5UDJ3"/>
<feature type="transmembrane region" description="Helical" evidence="1">
    <location>
        <begin position="40"/>
        <end position="59"/>
    </location>
</feature>
<name>A0A1E5UDJ3_9FLAO</name>
<proteinExistence type="predicted"/>
<dbReference type="KEGG" id="cnr:EB819_04775"/>
<keyword evidence="1" id="KW-0812">Transmembrane</keyword>
<reference evidence="2 3" key="1">
    <citation type="submission" date="2016-09" db="EMBL/GenBank/DDBJ databases">
        <authorList>
            <person name="Capua I."/>
            <person name="De Benedictis P."/>
            <person name="Joannis T."/>
            <person name="Lombin L.H."/>
            <person name="Cattoli G."/>
        </authorList>
    </citation>
    <scope>NUCLEOTIDE SEQUENCE [LARGE SCALE GENOMIC DNA]</scope>
    <source>
        <strain evidence="2 3">NRS-1</strain>
    </source>
</reference>
<gene>
    <name evidence="2" type="ORF">BHF72_2529</name>
</gene>
<dbReference type="RefSeq" id="WP_069798928.1">
    <property type="nucleotide sequence ID" value="NZ_CP034157.1"/>
</dbReference>
<comment type="caution">
    <text evidence="2">The sequence shown here is derived from an EMBL/GenBank/DDBJ whole genome shotgun (WGS) entry which is preliminary data.</text>
</comment>
<keyword evidence="1" id="KW-1133">Transmembrane helix</keyword>
<dbReference type="EMBL" id="MKGI01000064">
    <property type="protein sequence ID" value="OEL10940.1"/>
    <property type="molecule type" value="Genomic_DNA"/>
</dbReference>
<organism evidence="2 3">
    <name type="scientific">Cloacibacterium normanense</name>
    <dbReference type="NCBI Taxonomy" id="237258"/>
    <lineage>
        <taxon>Bacteria</taxon>
        <taxon>Pseudomonadati</taxon>
        <taxon>Bacteroidota</taxon>
        <taxon>Flavobacteriia</taxon>
        <taxon>Flavobacteriales</taxon>
        <taxon>Weeksellaceae</taxon>
    </lineage>
</organism>
<dbReference type="STRING" id="237258.SAMN04489756_11385"/>
<keyword evidence="3" id="KW-1185">Reference proteome</keyword>
<evidence type="ECO:0000313" key="3">
    <source>
        <dbReference type="Proteomes" id="UP000095601"/>
    </source>
</evidence>